<protein>
    <submittedName>
        <fullName evidence="1">Uncharacterized protein</fullName>
    </submittedName>
</protein>
<dbReference type="GeneID" id="20814699"/>
<dbReference type="AlphaFoldDB" id="W4FXL0"/>
<dbReference type="RefSeq" id="XP_009838303.1">
    <property type="nucleotide sequence ID" value="XM_009840001.1"/>
</dbReference>
<sequence length="162" mass="18937">MPRISSHSSLAPSRRPRLQRLQHRFRPNESNFPSSTRWLASHVDAAHSAAEPWRPRLRQAWKSPHQSQHQQIACRACEDSPFVFLVEEEWLHSSWRLIRRCLPKVQHTAEQFELVVVSQSLCWSHPREQCWVLPFLGALSKTDRRRRNPPTVLPGNEIEGTV</sequence>
<gene>
    <name evidence="1" type="ORF">H257_12703</name>
</gene>
<reference evidence="1" key="1">
    <citation type="submission" date="2013-12" db="EMBL/GenBank/DDBJ databases">
        <title>The Genome Sequence of Aphanomyces astaci APO3.</title>
        <authorList>
            <consortium name="The Broad Institute Genomics Platform"/>
            <person name="Russ C."/>
            <person name="Tyler B."/>
            <person name="van West P."/>
            <person name="Dieguez-Uribeondo J."/>
            <person name="Young S.K."/>
            <person name="Zeng Q."/>
            <person name="Gargeya S."/>
            <person name="Fitzgerald M."/>
            <person name="Abouelleil A."/>
            <person name="Alvarado L."/>
            <person name="Chapman S.B."/>
            <person name="Gainer-Dewar J."/>
            <person name="Goldberg J."/>
            <person name="Griggs A."/>
            <person name="Gujja S."/>
            <person name="Hansen M."/>
            <person name="Howarth C."/>
            <person name="Imamovic A."/>
            <person name="Ireland A."/>
            <person name="Larimer J."/>
            <person name="McCowan C."/>
            <person name="Murphy C."/>
            <person name="Pearson M."/>
            <person name="Poon T.W."/>
            <person name="Priest M."/>
            <person name="Roberts A."/>
            <person name="Saif S."/>
            <person name="Shea T."/>
            <person name="Sykes S."/>
            <person name="Wortman J."/>
            <person name="Nusbaum C."/>
            <person name="Birren B."/>
        </authorList>
    </citation>
    <scope>NUCLEOTIDE SEQUENCE [LARGE SCALE GENOMIC DNA]</scope>
    <source>
        <strain evidence="1">APO3</strain>
    </source>
</reference>
<accession>W4FXL0</accession>
<evidence type="ECO:0000313" key="1">
    <source>
        <dbReference type="EMBL" id="ETV72235.1"/>
    </source>
</evidence>
<organism evidence="1">
    <name type="scientific">Aphanomyces astaci</name>
    <name type="common">Crayfish plague agent</name>
    <dbReference type="NCBI Taxonomy" id="112090"/>
    <lineage>
        <taxon>Eukaryota</taxon>
        <taxon>Sar</taxon>
        <taxon>Stramenopiles</taxon>
        <taxon>Oomycota</taxon>
        <taxon>Saprolegniomycetes</taxon>
        <taxon>Saprolegniales</taxon>
        <taxon>Verrucalvaceae</taxon>
        <taxon>Aphanomyces</taxon>
    </lineage>
</organism>
<name>W4FXL0_APHAT</name>
<proteinExistence type="predicted"/>
<dbReference type="EMBL" id="KI913155">
    <property type="protein sequence ID" value="ETV72235.1"/>
    <property type="molecule type" value="Genomic_DNA"/>
</dbReference>
<dbReference type="VEuPathDB" id="FungiDB:H257_12703"/>